<keyword evidence="1" id="KW-1133">Transmembrane helix</keyword>
<gene>
    <name evidence="2" type="ORF">EV646_106339</name>
</gene>
<name>A0A4R2ISF4_9ACTN</name>
<proteinExistence type="predicted"/>
<dbReference type="EMBL" id="SLWR01000006">
    <property type="protein sequence ID" value="TCO47099.1"/>
    <property type="molecule type" value="Genomic_DNA"/>
</dbReference>
<dbReference type="AlphaFoldDB" id="A0A4R2ISF4"/>
<keyword evidence="3" id="KW-1185">Reference proteome</keyword>
<sequence>MLVVAGGVLGLGLVINLVGTFLADGPGGALRWLVPPTIALVAAMVVALLDAVRTRETSSRLDASVVVAIVVVLLGVGVGGFALTAGAEYIAGSITGKESGEDRLIKPVAKSGGGLTVTVENVTYTSHFTRVEVAVKNAGQDSVALSLDGGNATFIGADSTSLKADGFRSQWPGKFPSGTVKHGTITFNGHLPDNLTTASLVLKSGSTTFTVSGITLTN</sequence>
<protein>
    <submittedName>
        <fullName evidence="2">Uncharacterized protein</fullName>
    </submittedName>
</protein>
<dbReference type="Proteomes" id="UP000295573">
    <property type="component" value="Unassembled WGS sequence"/>
</dbReference>
<feature type="transmembrane region" description="Helical" evidence="1">
    <location>
        <begin position="33"/>
        <end position="52"/>
    </location>
</feature>
<reference evidence="2 3" key="1">
    <citation type="journal article" date="2015" name="Stand. Genomic Sci.">
        <title>Genomic Encyclopedia of Bacterial and Archaeal Type Strains, Phase III: the genomes of soil and plant-associated and newly described type strains.</title>
        <authorList>
            <person name="Whitman W.B."/>
            <person name="Woyke T."/>
            <person name="Klenk H.P."/>
            <person name="Zhou Y."/>
            <person name="Lilburn T.G."/>
            <person name="Beck B.J."/>
            <person name="De Vos P."/>
            <person name="Vandamme P."/>
            <person name="Eisen J.A."/>
            <person name="Garrity G."/>
            <person name="Hugenholtz P."/>
            <person name="Kyrpides N.C."/>
        </authorList>
    </citation>
    <scope>NUCLEOTIDE SEQUENCE [LARGE SCALE GENOMIC DNA]</scope>
    <source>
        <strain evidence="2 3">VKM Ac-2541</strain>
    </source>
</reference>
<keyword evidence="1" id="KW-0812">Transmembrane</keyword>
<evidence type="ECO:0000256" key="1">
    <source>
        <dbReference type="SAM" id="Phobius"/>
    </source>
</evidence>
<feature type="transmembrane region" description="Helical" evidence="1">
    <location>
        <begin position="64"/>
        <end position="83"/>
    </location>
</feature>
<organism evidence="2 3">
    <name type="scientific">Kribbella antiqua</name>
    <dbReference type="NCBI Taxonomy" id="2512217"/>
    <lineage>
        <taxon>Bacteria</taxon>
        <taxon>Bacillati</taxon>
        <taxon>Actinomycetota</taxon>
        <taxon>Actinomycetes</taxon>
        <taxon>Propionibacteriales</taxon>
        <taxon>Kribbellaceae</taxon>
        <taxon>Kribbella</taxon>
    </lineage>
</organism>
<evidence type="ECO:0000313" key="3">
    <source>
        <dbReference type="Proteomes" id="UP000295573"/>
    </source>
</evidence>
<accession>A0A4R2ISF4</accession>
<comment type="caution">
    <text evidence="2">The sequence shown here is derived from an EMBL/GenBank/DDBJ whole genome shotgun (WGS) entry which is preliminary data.</text>
</comment>
<keyword evidence="1" id="KW-0472">Membrane</keyword>
<evidence type="ECO:0000313" key="2">
    <source>
        <dbReference type="EMBL" id="TCO47099.1"/>
    </source>
</evidence>